<feature type="region of interest" description="Disordered" evidence="1">
    <location>
        <begin position="19"/>
        <end position="65"/>
    </location>
</feature>
<evidence type="ECO:0000313" key="3">
    <source>
        <dbReference type="Proteomes" id="UP000323067"/>
    </source>
</evidence>
<dbReference type="VEuPathDB" id="FungiDB:CCM_01965"/>
<dbReference type="InterPro" id="IPR011333">
    <property type="entry name" value="SKP1/BTB/POZ_sf"/>
</dbReference>
<evidence type="ECO:0000256" key="1">
    <source>
        <dbReference type="SAM" id="MobiDB-lite"/>
    </source>
</evidence>
<dbReference type="AlphaFoldDB" id="A0A2H4S9S4"/>
<dbReference type="OrthoDB" id="5326346at2759"/>
<gene>
    <name evidence="2" type="ORF">A9K55_006924</name>
</gene>
<evidence type="ECO:0000313" key="2">
    <source>
        <dbReference type="EMBL" id="ATY59837.1"/>
    </source>
</evidence>
<dbReference type="VEuPathDB" id="FungiDB:A9K55_006924"/>
<sequence length="268" mass="30202">MSERYRKILESGDLLIVLTPPTEPFAPWQDKEESETKTDPGAAKQAAEETEETGEKSSAEDTKAIPPEYTFLVSSHILRHASRLFEKDLDPDGPWKQPEVQPDGLRHKHLEGFDPQALSHVLNLIHFRTTQVPDNLEMEMLAKVAVIVDYFQCHEAMRFAVQSWIKEPNTNTVINELEFGRPLMLWLLIASVFKVQPILKRAITILVEEGTGPFDDLGLPISQDVISVIDTSREAIITQLLNGIYQFKNNLSDVVFCGSISSPRRAVP</sequence>
<feature type="compositionally biased region" description="Basic and acidic residues" evidence="1">
    <location>
        <begin position="53"/>
        <end position="63"/>
    </location>
</feature>
<dbReference type="Proteomes" id="UP000323067">
    <property type="component" value="Chromosome vi"/>
</dbReference>
<reference evidence="2 3" key="1">
    <citation type="journal article" date="2017" name="BMC Genomics">
        <title>Chromosome level assembly and secondary metabolite potential of the parasitic fungus Cordyceps militaris.</title>
        <authorList>
            <person name="Kramer G.J."/>
            <person name="Nodwell J.R."/>
        </authorList>
    </citation>
    <scope>NUCLEOTIDE SEQUENCE [LARGE SCALE GENOMIC DNA]</scope>
    <source>
        <strain evidence="2 3">ATCC 34164</strain>
    </source>
</reference>
<name>A0A2H4S9S4_CORMI</name>
<accession>A0A2H4S9S4</accession>
<dbReference type="Gene3D" id="3.30.710.10">
    <property type="entry name" value="Potassium Channel Kv1.1, Chain A"/>
    <property type="match status" value="1"/>
</dbReference>
<feature type="compositionally biased region" description="Basic and acidic residues" evidence="1">
    <location>
        <begin position="29"/>
        <end position="38"/>
    </location>
</feature>
<organism evidence="2 3">
    <name type="scientific">Cordyceps militaris</name>
    <name type="common">Caterpillar fungus</name>
    <name type="synonym">Clavaria militaris</name>
    <dbReference type="NCBI Taxonomy" id="73501"/>
    <lineage>
        <taxon>Eukaryota</taxon>
        <taxon>Fungi</taxon>
        <taxon>Dikarya</taxon>
        <taxon>Ascomycota</taxon>
        <taxon>Pezizomycotina</taxon>
        <taxon>Sordariomycetes</taxon>
        <taxon>Hypocreomycetidae</taxon>
        <taxon>Hypocreales</taxon>
        <taxon>Cordycipitaceae</taxon>
        <taxon>Cordyceps</taxon>
    </lineage>
</organism>
<dbReference type="EMBL" id="CP023323">
    <property type="protein sequence ID" value="ATY59837.1"/>
    <property type="molecule type" value="Genomic_DNA"/>
</dbReference>
<evidence type="ECO:0008006" key="4">
    <source>
        <dbReference type="Google" id="ProtNLM"/>
    </source>
</evidence>
<protein>
    <recommendedName>
        <fullName evidence="4">BTB domain-containing protein</fullName>
    </recommendedName>
</protein>
<proteinExistence type="predicted"/>